<evidence type="ECO:0000313" key="2">
    <source>
        <dbReference type="EMBL" id="MFC5825280.1"/>
    </source>
</evidence>
<organism evidence="2 3">
    <name type="scientific">Nonomuraea insulae</name>
    <dbReference type="NCBI Taxonomy" id="1616787"/>
    <lineage>
        <taxon>Bacteria</taxon>
        <taxon>Bacillati</taxon>
        <taxon>Actinomycetota</taxon>
        <taxon>Actinomycetes</taxon>
        <taxon>Streptosporangiales</taxon>
        <taxon>Streptosporangiaceae</taxon>
        <taxon>Nonomuraea</taxon>
    </lineage>
</organism>
<dbReference type="Proteomes" id="UP001596058">
    <property type="component" value="Unassembled WGS sequence"/>
</dbReference>
<evidence type="ECO:0000256" key="1">
    <source>
        <dbReference type="SAM" id="Phobius"/>
    </source>
</evidence>
<dbReference type="EMBL" id="JBHSPA010000020">
    <property type="protein sequence ID" value="MFC5825280.1"/>
    <property type="molecule type" value="Genomic_DNA"/>
</dbReference>
<comment type="caution">
    <text evidence="2">The sequence shown here is derived from an EMBL/GenBank/DDBJ whole genome shotgun (WGS) entry which is preliminary data.</text>
</comment>
<keyword evidence="1" id="KW-0472">Membrane</keyword>
<protein>
    <recommendedName>
        <fullName evidence="4">ABC transmembrane type-1 domain-containing protein</fullName>
    </recommendedName>
</protein>
<keyword evidence="3" id="KW-1185">Reference proteome</keyword>
<gene>
    <name evidence="2" type="ORF">ACFPZ3_15565</name>
</gene>
<proteinExistence type="predicted"/>
<feature type="transmembrane region" description="Helical" evidence="1">
    <location>
        <begin position="32"/>
        <end position="48"/>
    </location>
</feature>
<reference evidence="3" key="1">
    <citation type="journal article" date="2019" name="Int. J. Syst. Evol. Microbiol.">
        <title>The Global Catalogue of Microorganisms (GCM) 10K type strain sequencing project: providing services to taxonomists for standard genome sequencing and annotation.</title>
        <authorList>
            <consortium name="The Broad Institute Genomics Platform"/>
            <consortium name="The Broad Institute Genome Sequencing Center for Infectious Disease"/>
            <person name="Wu L."/>
            <person name="Ma J."/>
        </authorList>
    </citation>
    <scope>NUCLEOTIDE SEQUENCE [LARGE SCALE GENOMIC DNA]</scope>
    <source>
        <strain evidence="3">CCUG 53903</strain>
    </source>
</reference>
<evidence type="ECO:0008006" key="4">
    <source>
        <dbReference type="Google" id="ProtNLM"/>
    </source>
</evidence>
<keyword evidence="1" id="KW-1133">Transmembrane helix</keyword>
<dbReference type="RefSeq" id="WP_379514804.1">
    <property type="nucleotide sequence ID" value="NZ_JBHSPA010000020.1"/>
</dbReference>
<evidence type="ECO:0000313" key="3">
    <source>
        <dbReference type="Proteomes" id="UP001596058"/>
    </source>
</evidence>
<accession>A0ABW1CKV9</accession>
<name>A0ABW1CKV9_9ACTN</name>
<keyword evidence="1" id="KW-0812">Transmembrane</keyword>
<sequence>MPYRRRRMIAIARVAVGTAVRAAPGLTLLYVLVMLAEAVAPIAVAWLTKWSSTPWWGWSDHFW</sequence>